<evidence type="ECO:0000256" key="1">
    <source>
        <dbReference type="SAM" id="Phobius"/>
    </source>
</evidence>
<reference evidence="2 3" key="1">
    <citation type="submission" date="2016-10" db="EMBL/GenBank/DDBJ databases">
        <authorList>
            <person name="de Groot N.N."/>
        </authorList>
    </citation>
    <scope>NUCLEOTIDE SEQUENCE [LARGE SCALE GENOMIC DNA]</scope>
    <source>
        <strain evidence="2 3">CGMCC 1.6291</strain>
    </source>
</reference>
<dbReference type="EMBL" id="FOEG01000010">
    <property type="protein sequence ID" value="SEP11765.1"/>
    <property type="molecule type" value="Genomic_DNA"/>
</dbReference>
<gene>
    <name evidence="2" type="ORF">SAMN04488052_110108</name>
</gene>
<organism evidence="2 3">
    <name type="scientific">Aquisalimonas asiatica</name>
    <dbReference type="NCBI Taxonomy" id="406100"/>
    <lineage>
        <taxon>Bacteria</taxon>
        <taxon>Pseudomonadati</taxon>
        <taxon>Pseudomonadota</taxon>
        <taxon>Gammaproteobacteria</taxon>
        <taxon>Chromatiales</taxon>
        <taxon>Ectothiorhodospiraceae</taxon>
        <taxon>Aquisalimonas</taxon>
    </lineage>
</organism>
<feature type="transmembrane region" description="Helical" evidence="1">
    <location>
        <begin position="44"/>
        <end position="70"/>
    </location>
</feature>
<keyword evidence="1" id="KW-0812">Transmembrane</keyword>
<evidence type="ECO:0008006" key="4">
    <source>
        <dbReference type="Google" id="ProtNLM"/>
    </source>
</evidence>
<keyword evidence="1" id="KW-1133">Transmembrane helix</keyword>
<dbReference type="Proteomes" id="UP000199657">
    <property type="component" value="Unassembled WGS sequence"/>
</dbReference>
<proteinExistence type="predicted"/>
<sequence>MTLGLIAAVIGIGLIHGVLPDHGWPIAATYALRRKRRYVAGAVAALVIGVGHLLSSIALVAIFLLLAGAYDLHEARWLSVAAGCMLVLLGIWQYLQPGRGTATTIMVMPITATAPWPACRRRPRRGWATRISVASDSSPSSPFCSALLMRSRFRSSPSVPAPPTASR</sequence>
<keyword evidence="3" id="KW-1185">Reference proteome</keyword>
<evidence type="ECO:0000313" key="2">
    <source>
        <dbReference type="EMBL" id="SEP11765.1"/>
    </source>
</evidence>
<dbReference type="STRING" id="406100.SAMN04488052_110108"/>
<protein>
    <recommendedName>
        <fullName evidence="4">Nickel/cobalt efflux system</fullName>
    </recommendedName>
</protein>
<keyword evidence="1" id="KW-0472">Membrane</keyword>
<evidence type="ECO:0000313" key="3">
    <source>
        <dbReference type="Proteomes" id="UP000199657"/>
    </source>
</evidence>
<feature type="transmembrane region" description="Helical" evidence="1">
    <location>
        <begin position="77"/>
        <end position="95"/>
    </location>
</feature>
<name>A0A1H8V8K6_9GAMM</name>
<accession>A0A1H8V8K6</accession>
<dbReference type="AlphaFoldDB" id="A0A1H8V8K6"/>
<dbReference type="RefSeq" id="WP_216110886.1">
    <property type="nucleotide sequence ID" value="NZ_FOEG01000010.1"/>
</dbReference>